<dbReference type="EMBL" id="JAKOGI010000684">
    <property type="protein sequence ID" value="KAJ8431512.1"/>
    <property type="molecule type" value="Genomic_DNA"/>
</dbReference>
<evidence type="ECO:0000313" key="2">
    <source>
        <dbReference type="Proteomes" id="UP001153076"/>
    </source>
</evidence>
<gene>
    <name evidence="1" type="ORF">Cgig2_009749</name>
</gene>
<keyword evidence="2" id="KW-1185">Reference proteome</keyword>
<dbReference type="Proteomes" id="UP001153076">
    <property type="component" value="Unassembled WGS sequence"/>
</dbReference>
<name>A0A9Q1JV13_9CARY</name>
<organism evidence="1 2">
    <name type="scientific">Carnegiea gigantea</name>
    <dbReference type="NCBI Taxonomy" id="171969"/>
    <lineage>
        <taxon>Eukaryota</taxon>
        <taxon>Viridiplantae</taxon>
        <taxon>Streptophyta</taxon>
        <taxon>Embryophyta</taxon>
        <taxon>Tracheophyta</taxon>
        <taxon>Spermatophyta</taxon>
        <taxon>Magnoliopsida</taxon>
        <taxon>eudicotyledons</taxon>
        <taxon>Gunneridae</taxon>
        <taxon>Pentapetalae</taxon>
        <taxon>Caryophyllales</taxon>
        <taxon>Cactineae</taxon>
        <taxon>Cactaceae</taxon>
        <taxon>Cactoideae</taxon>
        <taxon>Echinocereeae</taxon>
        <taxon>Carnegiea</taxon>
    </lineage>
</organism>
<comment type="caution">
    <text evidence="1">The sequence shown here is derived from an EMBL/GenBank/DDBJ whole genome shotgun (WGS) entry which is preliminary data.</text>
</comment>
<sequence>MYTHYTNKSPKANRKTLRCTSNISIRNPLPPLEQFIVPNEKKKHTNAGIESILTVHQYDPGDASQGEDIATGATHKHSEPSELCSASSCGSPGFPLAADQEGQVSSKTWKGPWSQEEWLVKCGHRVTVNEGKHIFRHEALQVTKHDITNPCCFGGSGLIAASRIAIVEIHSDGEGRGIARTCTSRLGPSNSSNAT</sequence>
<dbReference type="AlphaFoldDB" id="A0A9Q1JV13"/>
<evidence type="ECO:0000313" key="1">
    <source>
        <dbReference type="EMBL" id="KAJ8431512.1"/>
    </source>
</evidence>
<proteinExistence type="predicted"/>
<protein>
    <submittedName>
        <fullName evidence="1">Uncharacterized protein</fullName>
    </submittedName>
</protein>
<reference evidence="1" key="1">
    <citation type="submission" date="2022-04" db="EMBL/GenBank/DDBJ databases">
        <title>Carnegiea gigantea Genome sequencing and assembly v2.</title>
        <authorList>
            <person name="Copetti D."/>
            <person name="Sanderson M.J."/>
            <person name="Burquez A."/>
            <person name="Wojciechowski M.F."/>
        </authorList>
    </citation>
    <scope>NUCLEOTIDE SEQUENCE</scope>
    <source>
        <strain evidence="1">SGP5-SGP5p</strain>
        <tissue evidence="1">Aerial part</tissue>
    </source>
</reference>
<accession>A0A9Q1JV13</accession>